<evidence type="ECO:0008006" key="3">
    <source>
        <dbReference type="Google" id="ProtNLM"/>
    </source>
</evidence>
<dbReference type="RefSeq" id="WP_310010463.1">
    <property type="nucleotide sequence ID" value="NZ_JAVDQT010000001.1"/>
</dbReference>
<dbReference type="Gene3D" id="3.40.50.620">
    <property type="entry name" value="HUPs"/>
    <property type="match status" value="1"/>
</dbReference>
<gene>
    <name evidence="1" type="ORF">J2782_000969</name>
</gene>
<comment type="caution">
    <text evidence="1">The sequence shown here is derived from an EMBL/GenBank/DDBJ whole genome shotgun (WGS) entry which is preliminary data.</text>
</comment>
<evidence type="ECO:0000313" key="2">
    <source>
        <dbReference type="Proteomes" id="UP001184614"/>
    </source>
</evidence>
<dbReference type="InterPro" id="IPR014729">
    <property type="entry name" value="Rossmann-like_a/b/a_fold"/>
</dbReference>
<dbReference type="SUPFAM" id="SSF52402">
    <property type="entry name" value="Adenine nucleotide alpha hydrolases-like"/>
    <property type="match status" value="1"/>
</dbReference>
<dbReference type="EMBL" id="JAVDQT010000001">
    <property type="protein sequence ID" value="MDR6431264.1"/>
    <property type="molecule type" value="Genomic_DNA"/>
</dbReference>
<protein>
    <recommendedName>
        <fullName evidence="3">Phosphoadenosine phosphosulfate reductase family protein</fullName>
    </recommendedName>
</protein>
<evidence type="ECO:0000313" key="1">
    <source>
        <dbReference type="EMBL" id="MDR6431264.1"/>
    </source>
</evidence>
<organism evidence="1 2">
    <name type="scientific">Brucella pseudogrignonensis</name>
    <dbReference type="NCBI Taxonomy" id="419475"/>
    <lineage>
        <taxon>Bacteria</taxon>
        <taxon>Pseudomonadati</taxon>
        <taxon>Pseudomonadota</taxon>
        <taxon>Alphaproteobacteria</taxon>
        <taxon>Hyphomicrobiales</taxon>
        <taxon>Brucellaceae</taxon>
        <taxon>Brucella/Ochrobactrum group</taxon>
        <taxon>Brucella</taxon>
    </lineage>
</organism>
<name>A0ABU1M5E9_9HYPH</name>
<accession>A0ABU1M5E9</accession>
<sequence length="272" mass="31202">MEPKLRILSLGAGVQSTTLALMAARKELPHRPDFAIFADTGWEPEEVYKHLNWLETLLPFPVLRVRREGKDLGEHAIAIANSPVTRTASPPWFTEGPRGMLPRQCSKEFKVRVIQKEVRRLLGLAPGERANLPPRSVEQWIGISLDEMQRMKRSELGYVENVFPLVDLRMKRRDCLTWMQERQYPTPPKSACIFCPYHGDKQWRDMRDGSPDDWKRAVHFDASIRSGFYGMDGQAYVHRQRVPLDLVDLDTPADKGQVEFGFLQECEGICGV</sequence>
<keyword evidence="2" id="KW-1185">Reference proteome</keyword>
<proteinExistence type="predicted"/>
<reference evidence="1 2" key="1">
    <citation type="submission" date="2023-07" db="EMBL/GenBank/DDBJ databases">
        <title>Sorghum-associated microbial communities from plants grown in Nebraska, USA.</title>
        <authorList>
            <person name="Schachtman D."/>
        </authorList>
    </citation>
    <scope>NUCLEOTIDE SEQUENCE [LARGE SCALE GENOMIC DNA]</scope>
    <source>
        <strain evidence="1 2">DS1730</strain>
    </source>
</reference>
<dbReference type="Proteomes" id="UP001184614">
    <property type="component" value="Unassembled WGS sequence"/>
</dbReference>